<sequence length="148" mass="17149">QSNLKYKEVKSKMIYNSMRKVVSTQAVQNVSTIKIINPQIIFESLLPIFLDNLVFLKNEFSFFVLLGLLISSFILPSQNLTTVLAVNISNCVETSYKLPVLFGPQNYVHGMGEEKGSPMHCLRQTYIRTFIFFDQPYYIHQITLFEFH</sequence>
<gene>
    <name evidence="1" type="ORF">TorRG33x02_343780</name>
</gene>
<evidence type="ECO:0000313" key="1">
    <source>
        <dbReference type="EMBL" id="PON39030.1"/>
    </source>
</evidence>
<protein>
    <submittedName>
        <fullName evidence="1">Uncharacterized protein</fullName>
    </submittedName>
</protein>
<dbReference type="AlphaFoldDB" id="A0A2P5AR56"/>
<dbReference type="Proteomes" id="UP000237000">
    <property type="component" value="Unassembled WGS sequence"/>
</dbReference>
<dbReference type="InParanoid" id="A0A2P5AR56"/>
<dbReference type="OrthoDB" id="10287129at2759"/>
<reference evidence="2" key="1">
    <citation type="submission" date="2016-06" db="EMBL/GenBank/DDBJ databases">
        <title>Parallel loss of symbiosis genes in relatives of nitrogen-fixing non-legume Parasponia.</title>
        <authorList>
            <person name="Van Velzen R."/>
            <person name="Holmer R."/>
            <person name="Bu F."/>
            <person name="Rutten L."/>
            <person name="Van Zeijl A."/>
            <person name="Liu W."/>
            <person name="Santuari L."/>
            <person name="Cao Q."/>
            <person name="Sharma T."/>
            <person name="Shen D."/>
            <person name="Roswanjaya Y."/>
            <person name="Wardhani T."/>
            <person name="Kalhor M.S."/>
            <person name="Jansen J."/>
            <person name="Van den Hoogen J."/>
            <person name="Gungor B."/>
            <person name="Hartog M."/>
            <person name="Hontelez J."/>
            <person name="Verver J."/>
            <person name="Yang W.-C."/>
            <person name="Schijlen E."/>
            <person name="Repin R."/>
            <person name="Schilthuizen M."/>
            <person name="Schranz E."/>
            <person name="Heidstra R."/>
            <person name="Miyata K."/>
            <person name="Fedorova E."/>
            <person name="Kohlen W."/>
            <person name="Bisseling T."/>
            <person name="Smit S."/>
            <person name="Geurts R."/>
        </authorList>
    </citation>
    <scope>NUCLEOTIDE SEQUENCE [LARGE SCALE GENOMIC DNA]</scope>
    <source>
        <strain evidence="2">cv. RG33-2</strain>
    </source>
</reference>
<feature type="non-terminal residue" evidence="1">
    <location>
        <position position="1"/>
    </location>
</feature>
<name>A0A2P5AR56_TREOI</name>
<accession>A0A2P5AR56</accession>
<evidence type="ECO:0000313" key="2">
    <source>
        <dbReference type="Proteomes" id="UP000237000"/>
    </source>
</evidence>
<dbReference type="EMBL" id="JXTC01000732">
    <property type="protein sequence ID" value="PON39030.1"/>
    <property type="molecule type" value="Genomic_DNA"/>
</dbReference>
<proteinExistence type="predicted"/>
<comment type="caution">
    <text evidence="1">The sequence shown here is derived from an EMBL/GenBank/DDBJ whole genome shotgun (WGS) entry which is preliminary data.</text>
</comment>
<keyword evidence="2" id="KW-1185">Reference proteome</keyword>
<organism evidence="1 2">
    <name type="scientific">Trema orientale</name>
    <name type="common">Charcoal tree</name>
    <name type="synonym">Celtis orientalis</name>
    <dbReference type="NCBI Taxonomy" id="63057"/>
    <lineage>
        <taxon>Eukaryota</taxon>
        <taxon>Viridiplantae</taxon>
        <taxon>Streptophyta</taxon>
        <taxon>Embryophyta</taxon>
        <taxon>Tracheophyta</taxon>
        <taxon>Spermatophyta</taxon>
        <taxon>Magnoliopsida</taxon>
        <taxon>eudicotyledons</taxon>
        <taxon>Gunneridae</taxon>
        <taxon>Pentapetalae</taxon>
        <taxon>rosids</taxon>
        <taxon>fabids</taxon>
        <taxon>Rosales</taxon>
        <taxon>Cannabaceae</taxon>
        <taxon>Trema</taxon>
    </lineage>
</organism>